<reference evidence="4" key="1">
    <citation type="submission" date="2011-07" db="EMBL/GenBank/DDBJ databases">
        <authorList>
            <consortium name="Caenorhabditis brenneri Sequencing and Analysis Consortium"/>
            <person name="Wilson R.K."/>
        </authorList>
    </citation>
    <scope>NUCLEOTIDE SEQUENCE [LARGE SCALE GENOMIC DNA]</scope>
    <source>
        <strain evidence="4">PB2801</strain>
    </source>
</reference>
<evidence type="ECO:0000313" key="4">
    <source>
        <dbReference type="Proteomes" id="UP000008068"/>
    </source>
</evidence>
<dbReference type="FunCoup" id="G0N6R8">
    <property type="interactions" value="1049"/>
</dbReference>
<dbReference type="OMA" id="WERVEQW"/>
<dbReference type="PANTHER" id="PTHR21593">
    <property type="entry name" value="PRION-LIKE- Q/N-RICH -DOMAIN-BEARING PROTEIN PROTEIN"/>
    <property type="match status" value="1"/>
</dbReference>
<dbReference type="EMBL" id="GL379845">
    <property type="protein sequence ID" value="EGT53960.1"/>
    <property type="molecule type" value="Genomic_DNA"/>
</dbReference>
<dbReference type="Pfam" id="PF02520">
    <property type="entry name" value="ANIS5_cation-bd"/>
    <property type="match status" value="1"/>
</dbReference>
<dbReference type="InterPro" id="IPR003677">
    <property type="entry name" value="ANIS5_cation-bd"/>
</dbReference>
<dbReference type="InParanoid" id="G0N6R8"/>
<keyword evidence="1" id="KW-0732">Signal</keyword>
<organism evidence="4">
    <name type="scientific">Caenorhabditis brenneri</name>
    <name type="common">Nematode worm</name>
    <dbReference type="NCBI Taxonomy" id="135651"/>
    <lineage>
        <taxon>Eukaryota</taxon>
        <taxon>Metazoa</taxon>
        <taxon>Ecdysozoa</taxon>
        <taxon>Nematoda</taxon>
        <taxon>Chromadorea</taxon>
        <taxon>Rhabditida</taxon>
        <taxon>Rhabditina</taxon>
        <taxon>Rhabditomorpha</taxon>
        <taxon>Rhabditoidea</taxon>
        <taxon>Rhabditidae</taxon>
        <taxon>Peloderinae</taxon>
        <taxon>Caenorhabditis</taxon>
    </lineage>
</organism>
<feature type="domain" description="SXP/RAL-2 family protein Ani s 5-like cation-binding" evidence="2">
    <location>
        <begin position="73"/>
        <end position="180"/>
    </location>
</feature>
<keyword evidence="4" id="KW-1185">Reference proteome</keyword>
<dbReference type="AlphaFoldDB" id="G0N6R8"/>
<evidence type="ECO:0000259" key="2">
    <source>
        <dbReference type="Pfam" id="PF02520"/>
    </source>
</evidence>
<name>G0N6R8_CAEBE</name>
<protein>
    <recommendedName>
        <fullName evidence="2">SXP/RAL-2 family protein Ani s 5-like cation-binding domain-containing protein</fullName>
    </recommendedName>
</protein>
<dbReference type="eggNOG" id="ENOG502TJR6">
    <property type="taxonomic scope" value="Eukaryota"/>
</dbReference>
<dbReference type="Proteomes" id="UP000008068">
    <property type="component" value="Unassembled WGS sequence"/>
</dbReference>
<feature type="chain" id="PRO_5003404598" description="SXP/RAL-2 family protein Ani s 5-like cation-binding domain-containing protein" evidence="1">
    <location>
        <begin position="18"/>
        <end position="216"/>
    </location>
</feature>
<accession>G0N6R8</accession>
<feature type="signal peptide" evidence="1">
    <location>
        <begin position="1"/>
        <end position="17"/>
    </location>
</feature>
<dbReference type="OrthoDB" id="5805158at2759"/>
<dbReference type="HOGENOM" id="CLU_1278621_0_0_1"/>
<evidence type="ECO:0000313" key="3">
    <source>
        <dbReference type="EMBL" id="EGT53960.1"/>
    </source>
</evidence>
<proteinExistence type="predicted"/>
<dbReference type="InterPro" id="IPR052823">
    <property type="entry name" value="SXP/RAL-2_related"/>
</dbReference>
<sequence>MLLFFLLPVFTIAGVIQRETVVVPTVVPTVGTTVGSTVAMIESNTVPTRTQDTENAKLEARLPFLKSADEMSRQEFFSIIQNDKLSKSEIWEQVEQWAERQSEHVRTDILEFHQRLSQHVDNSKARVERIIKSLPDALRRLSEIVQDIDITRLQEKNRISNLYTSLDDDVSKTLQWIVHLVSYEKNEGRQLERRTKLRKLKKGGIWTGSVQATNII</sequence>
<gene>
    <name evidence="3" type="ORF">CAEBREN_21565</name>
</gene>
<dbReference type="PANTHER" id="PTHR21593:SF36">
    <property type="entry name" value="DUF148 DOMAIN-CONTAINING PROTEIN-RELATED"/>
    <property type="match status" value="1"/>
</dbReference>
<evidence type="ECO:0000256" key="1">
    <source>
        <dbReference type="SAM" id="SignalP"/>
    </source>
</evidence>